<name>A0A0D6LL06_9BILA</name>
<organism evidence="2 3">
    <name type="scientific">Ancylostoma ceylanicum</name>
    <dbReference type="NCBI Taxonomy" id="53326"/>
    <lineage>
        <taxon>Eukaryota</taxon>
        <taxon>Metazoa</taxon>
        <taxon>Ecdysozoa</taxon>
        <taxon>Nematoda</taxon>
        <taxon>Chromadorea</taxon>
        <taxon>Rhabditida</taxon>
        <taxon>Rhabditina</taxon>
        <taxon>Rhabditomorpha</taxon>
        <taxon>Strongyloidea</taxon>
        <taxon>Ancylostomatidae</taxon>
        <taxon>Ancylostomatinae</taxon>
        <taxon>Ancylostoma</taxon>
    </lineage>
</organism>
<evidence type="ECO:0000313" key="3">
    <source>
        <dbReference type="Proteomes" id="UP000054495"/>
    </source>
</evidence>
<protein>
    <submittedName>
        <fullName evidence="2">Uncharacterized protein</fullName>
    </submittedName>
</protein>
<feature type="chain" id="PRO_5002307276" evidence="1">
    <location>
        <begin position="25"/>
        <end position="74"/>
    </location>
</feature>
<keyword evidence="1" id="KW-0732">Signal</keyword>
<proteinExistence type="predicted"/>
<dbReference type="AlphaFoldDB" id="A0A0D6LL06"/>
<evidence type="ECO:0000256" key="1">
    <source>
        <dbReference type="SAM" id="SignalP"/>
    </source>
</evidence>
<gene>
    <name evidence="2" type="ORF">ANCCEY_12598</name>
</gene>
<feature type="signal peptide" evidence="1">
    <location>
        <begin position="1"/>
        <end position="24"/>
    </location>
</feature>
<dbReference type="EMBL" id="KE125459">
    <property type="protein sequence ID" value="EPB68312.1"/>
    <property type="molecule type" value="Genomic_DNA"/>
</dbReference>
<sequence>MMLDRVWLIRQLLLPCLLKEMVRSLVLTGKLMAIVKEKAPEAIPLLDELITILQPNPKEIVENEKSSRRTLLQI</sequence>
<dbReference type="Proteomes" id="UP000054495">
    <property type="component" value="Unassembled WGS sequence"/>
</dbReference>
<keyword evidence="3" id="KW-1185">Reference proteome</keyword>
<accession>A0A0D6LL06</accession>
<evidence type="ECO:0000313" key="2">
    <source>
        <dbReference type="EMBL" id="EPB68312.1"/>
    </source>
</evidence>
<reference evidence="2 3" key="1">
    <citation type="submission" date="2013-05" db="EMBL/GenBank/DDBJ databases">
        <title>Draft genome of the parasitic nematode Anyclostoma ceylanicum.</title>
        <authorList>
            <person name="Mitreva M."/>
        </authorList>
    </citation>
    <scope>NUCLEOTIDE SEQUENCE [LARGE SCALE GENOMIC DNA]</scope>
</reference>